<dbReference type="InterPro" id="IPR029058">
    <property type="entry name" value="AB_hydrolase_fold"/>
</dbReference>
<evidence type="ECO:0000256" key="2">
    <source>
        <dbReference type="ARBA" id="ARBA00022801"/>
    </source>
</evidence>
<dbReference type="PANTHER" id="PTHR46118">
    <property type="entry name" value="PROTEIN ABHD11"/>
    <property type="match status" value="1"/>
</dbReference>
<dbReference type="AlphaFoldDB" id="A0A2B7XPS8"/>
<feature type="domain" description="AB hydrolase-1" evidence="3">
    <location>
        <begin position="51"/>
        <end position="287"/>
    </location>
</feature>
<dbReference type="Proteomes" id="UP000224634">
    <property type="component" value="Unassembled WGS sequence"/>
</dbReference>
<evidence type="ECO:0000259" key="3">
    <source>
        <dbReference type="Pfam" id="PF00561"/>
    </source>
</evidence>
<dbReference type="PANTHER" id="PTHR46118:SF4">
    <property type="entry name" value="PROTEIN ABHD11"/>
    <property type="match status" value="1"/>
</dbReference>
<evidence type="ECO:0000313" key="4">
    <source>
        <dbReference type="EMBL" id="PGH10965.1"/>
    </source>
</evidence>
<sequence>MLEIPLRAGTRCLSRVSRSFSSSASKSQLELVHQVWKPQADRPPLVSSGCKPIIFMHGLFGSKQNNRSISKLLASQLNTDIFTIDLRNHGDSPHSDHHNYASMADDVEAFIHKFELDKPVLMGHSMGAKTAMTVALRSPDLVSSVIAVDNGPVRASLGSEFAKYIEGMKEIERAGVTKQAEADSILQRYEESLPIRQFLLTNLVRPKGENTLKWRVPVSTLGEALSNMADFPYGESDELKYTGPSLFIRGTRSNYVRDKSLPLIKQFFPNSQIRDVEAGHWVTSENPEGFRKGTKT</sequence>
<dbReference type="Pfam" id="PF00561">
    <property type="entry name" value="Abhydrolase_1"/>
    <property type="match status" value="1"/>
</dbReference>
<comment type="similarity">
    <text evidence="1">Belongs to the AB hydrolase superfamily.</text>
</comment>
<dbReference type="FunFam" id="3.40.50.1820:FF:000039">
    <property type="entry name" value="Esterase ybfF"/>
    <property type="match status" value="1"/>
</dbReference>
<dbReference type="InterPro" id="IPR000073">
    <property type="entry name" value="AB_hydrolase_1"/>
</dbReference>
<dbReference type="OrthoDB" id="8119704at2759"/>
<gene>
    <name evidence="4" type="ORF">AJ80_07322</name>
</gene>
<dbReference type="GO" id="GO:0052689">
    <property type="term" value="F:carboxylic ester hydrolase activity"/>
    <property type="evidence" value="ECO:0007669"/>
    <property type="project" value="TreeGrafter"/>
</dbReference>
<dbReference type="SUPFAM" id="SSF53474">
    <property type="entry name" value="alpha/beta-Hydrolases"/>
    <property type="match status" value="1"/>
</dbReference>
<keyword evidence="5" id="KW-1185">Reference proteome</keyword>
<accession>A0A2B7XPS8</accession>
<protein>
    <recommendedName>
        <fullName evidence="3">AB hydrolase-1 domain-containing protein</fullName>
    </recommendedName>
</protein>
<dbReference type="EMBL" id="PDNA01000139">
    <property type="protein sequence ID" value="PGH10965.1"/>
    <property type="molecule type" value="Genomic_DNA"/>
</dbReference>
<keyword evidence="2" id="KW-0378">Hydrolase</keyword>
<organism evidence="4 5">
    <name type="scientific">Polytolypa hystricis (strain UAMH7299)</name>
    <dbReference type="NCBI Taxonomy" id="1447883"/>
    <lineage>
        <taxon>Eukaryota</taxon>
        <taxon>Fungi</taxon>
        <taxon>Dikarya</taxon>
        <taxon>Ascomycota</taxon>
        <taxon>Pezizomycotina</taxon>
        <taxon>Eurotiomycetes</taxon>
        <taxon>Eurotiomycetidae</taxon>
        <taxon>Onygenales</taxon>
        <taxon>Onygenales incertae sedis</taxon>
        <taxon>Polytolypa</taxon>
    </lineage>
</organism>
<reference evidence="4 5" key="1">
    <citation type="submission" date="2017-10" db="EMBL/GenBank/DDBJ databases">
        <title>Comparative genomics in systemic dimorphic fungi from Ajellomycetaceae.</title>
        <authorList>
            <person name="Munoz J.F."/>
            <person name="Mcewen J.G."/>
            <person name="Clay O.K."/>
            <person name="Cuomo C.A."/>
        </authorList>
    </citation>
    <scope>NUCLEOTIDE SEQUENCE [LARGE SCALE GENOMIC DNA]</scope>
    <source>
        <strain evidence="4 5">UAMH7299</strain>
    </source>
</reference>
<comment type="caution">
    <text evidence="4">The sequence shown here is derived from an EMBL/GenBank/DDBJ whole genome shotgun (WGS) entry which is preliminary data.</text>
</comment>
<evidence type="ECO:0000313" key="5">
    <source>
        <dbReference type="Proteomes" id="UP000224634"/>
    </source>
</evidence>
<dbReference type="Gene3D" id="3.40.50.1820">
    <property type="entry name" value="alpha/beta hydrolase"/>
    <property type="match status" value="1"/>
</dbReference>
<dbReference type="GO" id="GO:0005739">
    <property type="term" value="C:mitochondrion"/>
    <property type="evidence" value="ECO:0007669"/>
    <property type="project" value="TreeGrafter"/>
</dbReference>
<proteinExistence type="inferred from homology"/>
<dbReference type="STRING" id="1447883.A0A2B7XPS8"/>
<evidence type="ECO:0000256" key="1">
    <source>
        <dbReference type="ARBA" id="ARBA00008645"/>
    </source>
</evidence>
<name>A0A2B7XPS8_POLH7</name>